<dbReference type="InterPro" id="IPR022963">
    <property type="entry name" value="Galactokinase_bac"/>
</dbReference>
<feature type="domain" description="GHMP kinase C-terminal" evidence="14">
    <location>
        <begin position="291"/>
        <end position="360"/>
    </location>
</feature>
<dbReference type="InterPro" id="IPR019741">
    <property type="entry name" value="Galactokinase_CS"/>
</dbReference>
<keyword evidence="8 11" id="KW-0460">Magnesium</keyword>
<evidence type="ECO:0000256" key="1">
    <source>
        <dbReference type="ARBA" id="ARBA00006566"/>
    </source>
</evidence>
<feature type="binding site" evidence="11">
    <location>
        <position position="225"/>
    </location>
    <ligand>
        <name>substrate</name>
    </ligand>
</feature>
<dbReference type="PIRSF" id="PIRSF000530">
    <property type="entry name" value="Galactokinase"/>
    <property type="match status" value="1"/>
</dbReference>
<dbReference type="InterPro" id="IPR020568">
    <property type="entry name" value="Ribosomal_Su5_D2-typ_SF"/>
</dbReference>
<feature type="binding site" evidence="11">
    <location>
        <position position="131"/>
    </location>
    <ligand>
        <name>Mg(2+)</name>
        <dbReference type="ChEBI" id="CHEBI:18420"/>
    </ligand>
</feature>
<dbReference type="NCBIfam" id="NF003705">
    <property type="entry name" value="PRK05322.1"/>
    <property type="match status" value="1"/>
</dbReference>
<feature type="binding site" evidence="11">
    <location>
        <begin position="36"/>
        <end position="39"/>
    </location>
    <ligand>
        <name>substrate</name>
    </ligand>
</feature>
<feature type="domain" description="Galactokinase N-terminal" evidence="15">
    <location>
        <begin position="24"/>
        <end position="60"/>
    </location>
</feature>
<keyword evidence="4 11" id="KW-0479">Metal-binding</keyword>
<keyword evidence="10 11" id="KW-0119">Carbohydrate metabolism</keyword>
<dbReference type="SUPFAM" id="SSF55060">
    <property type="entry name" value="GHMP Kinase, C-terminal domain"/>
    <property type="match status" value="1"/>
</dbReference>
<keyword evidence="3 11" id="KW-0808">Transferase</keyword>
<accession>A0ABY6ZDS7</accession>
<feature type="binding site" evidence="11">
    <location>
        <begin position="125"/>
        <end position="131"/>
    </location>
    <ligand>
        <name>ATP</name>
        <dbReference type="ChEBI" id="CHEBI:30616"/>
    </ligand>
</feature>
<dbReference type="EMBL" id="CP104067">
    <property type="protein sequence ID" value="WAH40948.1"/>
    <property type="molecule type" value="Genomic_DNA"/>
</dbReference>
<evidence type="ECO:0000256" key="8">
    <source>
        <dbReference type="ARBA" id="ARBA00022842"/>
    </source>
</evidence>
<keyword evidence="9 11" id="KW-0299">Galactose metabolism</keyword>
<dbReference type="InterPro" id="IPR013750">
    <property type="entry name" value="GHMP_kinase_C_dom"/>
</dbReference>
<comment type="subcellular location">
    <subcellularLocation>
        <location evidence="11">Cytoplasm</location>
    </subcellularLocation>
</comment>
<keyword evidence="7 11" id="KW-0067">ATP-binding</keyword>
<keyword evidence="6 11" id="KW-0418">Kinase</keyword>
<dbReference type="InterPro" id="IPR000705">
    <property type="entry name" value="Galactokinase"/>
</dbReference>
<evidence type="ECO:0000313" key="17">
    <source>
        <dbReference type="Proteomes" id="UP001164761"/>
    </source>
</evidence>
<dbReference type="Gene3D" id="3.30.70.890">
    <property type="entry name" value="GHMP kinase, C-terminal domain"/>
    <property type="match status" value="1"/>
</dbReference>
<dbReference type="InterPro" id="IPR036554">
    <property type="entry name" value="GHMP_kinase_C_sf"/>
</dbReference>
<dbReference type="Pfam" id="PF00288">
    <property type="entry name" value="GHMP_kinases_N"/>
    <property type="match status" value="1"/>
</dbReference>
<evidence type="ECO:0000256" key="7">
    <source>
        <dbReference type="ARBA" id="ARBA00022840"/>
    </source>
</evidence>
<dbReference type="Pfam" id="PF10509">
    <property type="entry name" value="GalKase_gal_bdg"/>
    <property type="match status" value="1"/>
</dbReference>
<dbReference type="EC" id="2.7.1.6" evidence="11 12"/>
<protein>
    <recommendedName>
        <fullName evidence="11 12">Galactokinase</fullName>
        <ecNumber evidence="11 12">2.7.1.6</ecNumber>
    </recommendedName>
    <alternativeName>
        <fullName evidence="11">Galactose kinase</fullName>
    </alternativeName>
</protein>
<comment type="function">
    <text evidence="11">Catalyzes the transfer of the gamma-phosphate of ATP to D-galactose to form alpha-D-galactose-1-phosphate (Gal-1-P).</text>
</comment>
<evidence type="ECO:0000256" key="11">
    <source>
        <dbReference type="HAMAP-Rule" id="MF_00246"/>
    </source>
</evidence>
<dbReference type="InterPro" id="IPR006204">
    <property type="entry name" value="GHMP_kinase_N_dom"/>
</dbReference>
<dbReference type="GO" id="GO:0004335">
    <property type="term" value="F:galactokinase activity"/>
    <property type="evidence" value="ECO:0007669"/>
    <property type="project" value="UniProtKB-EC"/>
</dbReference>
<dbReference type="InterPro" id="IPR019539">
    <property type="entry name" value="GalKase_N"/>
</dbReference>
<feature type="domain" description="GHMP kinase N-terminal" evidence="13">
    <location>
        <begin position="94"/>
        <end position="183"/>
    </location>
</feature>
<feature type="binding site" evidence="11">
    <location>
        <position position="163"/>
    </location>
    <ligand>
        <name>Mg(2+)</name>
        <dbReference type="ChEBI" id="CHEBI:18420"/>
    </ligand>
</feature>
<evidence type="ECO:0000259" key="14">
    <source>
        <dbReference type="Pfam" id="PF08544"/>
    </source>
</evidence>
<feature type="binding site" evidence="11">
    <location>
        <position position="70"/>
    </location>
    <ligand>
        <name>ATP</name>
        <dbReference type="ChEBI" id="CHEBI:30616"/>
    </ligand>
</feature>
<gene>
    <name evidence="11" type="primary">galK</name>
    <name evidence="16" type="ORF">NZD89_22070</name>
</gene>
<evidence type="ECO:0000256" key="10">
    <source>
        <dbReference type="ARBA" id="ARBA00023277"/>
    </source>
</evidence>
<evidence type="ECO:0000256" key="3">
    <source>
        <dbReference type="ARBA" id="ARBA00022679"/>
    </source>
</evidence>
<evidence type="ECO:0000259" key="15">
    <source>
        <dbReference type="Pfam" id="PF10509"/>
    </source>
</evidence>
<dbReference type="Gene3D" id="3.30.230.10">
    <property type="match status" value="1"/>
</dbReference>
<dbReference type="PRINTS" id="PR00959">
    <property type="entry name" value="MEVGALKINASE"/>
</dbReference>
<dbReference type="RefSeq" id="WP_268004847.1">
    <property type="nucleotide sequence ID" value="NZ_CP104067.1"/>
</dbReference>
<evidence type="ECO:0000256" key="4">
    <source>
        <dbReference type="ARBA" id="ARBA00022723"/>
    </source>
</evidence>
<name>A0ABY6ZDS7_9BACL</name>
<dbReference type="SUPFAM" id="SSF54211">
    <property type="entry name" value="Ribosomal protein S5 domain 2-like"/>
    <property type="match status" value="1"/>
</dbReference>
<organism evidence="16 17">
    <name type="scientific">Alicyclobacillus fastidiosus</name>
    <dbReference type="NCBI Taxonomy" id="392011"/>
    <lineage>
        <taxon>Bacteria</taxon>
        <taxon>Bacillati</taxon>
        <taxon>Bacillota</taxon>
        <taxon>Bacilli</taxon>
        <taxon>Bacillales</taxon>
        <taxon>Alicyclobacillaceae</taxon>
        <taxon>Alicyclobacillus</taxon>
    </lineage>
</organism>
<reference evidence="16" key="1">
    <citation type="submission" date="2022-08" db="EMBL/GenBank/DDBJ databases">
        <title>Alicyclobacillus fastidiosus DSM 17978, complete genome.</title>
        <authorList>
            <person name="Wang Q."/>
            <person name="Cai R."/>
            <person name="Wang Z."/>
        </authorList>
    </citation>
    <scope>NUCLEOTIDE SEQUENCE</scope>
    <source>
        <strain evidence="16">DSM 17978</strain>
    </source>
</reference>
<feature type="site" description="Transition state stabilizer" evidence="11">
    <location>
        <position position="30"/>
    </location>
</feature>
<dbReference type="NCBIfam" id="TIGR00131">
    <property type="entry name" value="gal_kin"/>
    <property type="match status" value="1"/>
</dbReference>
<comment type="catalytic activity">
    <reaction evidence="11">
        <text>alpha-D-galactose + ATP = alpha-D-galactose 1-phosphate + ADP + H(+)</text>
        <dbReference type="Rhea" id="RHEA:13553"/>
        <dbReference type="ChEBI" id="CHEBI:15378"/>
        <dbReference type="ChEBI" id="CHEBI:28061"/>
        <dbReference type="ChEBI" id="CHEBI:30616"/>
        <dbReference type="ChEBI" id="CHEBI:58336"/>
        <dbReference type="ChEBI" id="CHEBI:456216"/>
        <dbReference type="EC" id="2.7.1.6"/>
    </reaction>
</comment>
<dbReference type="PANTHER" id="PTHR10457:SF7">
    <property type="entry name" value="GALACTOKINASE-RELATED"/>
    <property type="match status" value="1"/>
</dbReference>
<evidence type="ECO:0000256" key="5">
    <source>
        <dbReference type="ARBA" id="ARBA00022741"/>
    </source>
</evidence>
<dbReference type="PRINTS" id="PR00473">
    <property type="entry name" value="GALCTOKINASE"/>
</dbReference>
<comment type="pathway">
    <text evidence="11">Carbohydrate metabolism; galactose metabolism.</text>
</comment>
<keyword evidence="5 11" id="KW-0547">Nucleotide-binding</keyword>
<dbReference type="HAMAP" id="MF_00246">
    <property type="entry name" value="Galactokinase"/>
    <property type="match status" value="1"/>
</dbReference>
<evidence type="ECO:0000256" key="9">
    <source>
        <dbReference type="ARBA" id="ARBA00023144"/>
    </source>
</evidence>
<evidence type="ECO:0000313" key="16">
    <source>
        <dbReference type="EMBL" id="WAH40948.1"/>
    </source>
</evidence>
<keyword evidence="17" id="KW-1185">Reference proteome</keyword>
<feature type="active site" description="Proton acceptor" evidence="11">
    <location>
        <position position="175"/>
    </location>
</feature>
<dbReference type="PANTHER" id="PTHR10457">
    <property type="entry name" value="MEVALONATE KINASE/GALACTOKINASE"/>
    <property type="match status" value="1"/>
</dbReference>
<evidence type="ECO:0000256" key="2">
    <source>
        <dbReference type="ARBA" id="ARBA00022490"/>
    </source>
</evidence>
<dbReference type="InterPro" id="IPR006206">
    <property type="entry name" value="Mevalonate/galactokinase"/>
</dbReference>
<evidence type="ECO:0000256" key="6">
    <source>
        <dbReference type="ARBA" id="ARBA00022777"/>
    </source>
</evidence>
<evidence type="ECO:0000259" key="13">
    <source>
        <dbReference type="Pfam" id="PF00288"/>
    </source>
</evidence>
<dbReference type="Proteomes" id="UP001164761">
    <property type="component" value="Chromosome"/>
</dbReference>
<proteinExistence type="inferred from homology"/>
<evidence type="ECO:0000256" key="12">
    <source>
        <dbReference type="NCBIfam" id="TIGR00131"/>
    </source>
</evidence>
<keyword evidence="2 11" id="KW-0963">Cytoplasm</keyword>
<dbReference type="Pfam" id="PF08544">
    <property type="entry name" value="GHMP_kinases_C"/>
    <property type="match status" value="1"/>
</dbReference>
<dbReference type="InterPro" id="IPR014721">
    <property type="entry name" value="Ribsml_uS5_D2-typ_fold_subgr"/>
</dbReference>
<dbReference type="PROSITE" id="PS00106">
    <property type="entry name" value="GALACTOKINASE"/>
    <property type="match status" value="1"/>
</dbReference>
<comment type="similarity">
    <text evidence="1 11">Belongs to the GHMP kinase family. GalK subfamily.</text>
</comment>
<sequence>MHETESFRSKFLSFSPGDMADVRQFFAPGRVNLIGEHIDYNGGHVFPAALTRGVSLWVRPRADGVVRFYSVDFPETIEARVDALEFREADGYANYTKGVIKVVQEEAPAPFCGGDFFYLSNLANGAGLSSSAAVEVVTAAAVRDLMAYPLDNAQLAVLSQRAENEFVGVNCGIMDQFAVAMGKADHAIFLDCQTLDYEWVPVTLGDYALVITNTNERRGLAESKYNERRSECEAALSLIQEILPGIQNLTQISIDQWNDVEAHLSSQPILLRRARHVVFEEHRTKEAVRVLKALRLDAFGQLMNASHASLRDDYEVTGRALDALAEAAWSFAGCLGSRMTGAGFGGCTVSLVERASIPAFEEHVRVAYADKTGLEPSFYVSEIGDGVHERQQEGLEV</sequence>